<comment type="similarity">
    <text evidence="3">Belongs to the HAD-like hydrolase superfamily. CbbY/CbbZ/Gph/YieH family.</text>
</comment>
<dbReference type="Proteomes" id="UP001597641">
    <property type="component" value="Unassembled WGS sequence"/>
</dbReference>
<accession>A0ABW6BVA5</accession>
<dbReference type="Pfam" id="PF00702">
    <property type="entry name" value="Hydrolase"/>
    <property type="match status" value="1"/>
</dbReference>
<dbReference type="InterPro" id="IPR006439">
    <property type="entry name" value="HAD-SF_hydro_IA"/>
</dbReference>
<dbReference type="InterPro" id="IPR036412">
    <property type="entry name" value="HAD-like_sf"/>
</dbReference>
<dbReference type="CDD" id="cd01427">
    <property type="entry name" value="HAD_like"/>
    <property type="match status" value="1"/>
</dbReference>
<keyword evidence="5" id="KW-0378">Hydrolase</keyword>
<gene>
    <name evidence="5" type="ORF">ACFS7Z_11130</name>
</gene>
<proteinExistence type="inferred from homology"/>
<dbReference type="Gene3D" id="3.40.50.1000">
    <property type="entry name" value="HAD superfamily/HAD-like"/>
    <property type="match status" value="1"/>
</dbReference>
<evidence type="ECO:0000256" key="3">
    <source>
        <dbReference type="ARBA" id="ARBA00006171"/>
    </source>
</evidence>
<keyword evidence="6" id="KW-1185">Reference proteome</keyword>
<evidence type="ECO:0000256" key="2">
    <source>
        <dbReference type="ARBA" id="ARBA00004818"/>
    </source>
</evidence>
<evidence type="ECO:0000313" key="5">
    <source>
        <dbReference type="EMBL" id="MFD3000917.1"/>
    </source>
</evidence>
<name>A0ABW6BVA5_9BACT</name>
<comment type="caution">
    <text evidence="5">The sequence shown here is derived from an EMBL/GenBank/DDBJ whole genome shotgun (WGS) entry which is preliminary data.</text>
</comment>
<evidence type="ECO:0000256" key="1">
    <source>
        <dbReference type="ARBA" id="ARBA00000830"/>
    </source>
</evidence>
<dbReference type="Gene3D" id="1.10.150.520">
    <property type="match status" value="1"/>
</dbReference>
<comment type="catalytic activity">
    <reaction evidence="1">
        <text>2-phosphoglycolate + H2O = glycolate + phosphate</text>
        <dbReference type="Rhea" id="RHEA:14369"/>
        <dbReference type="ChEBI" id="CHEBI:15377"/>
        <dbReference type="ChEBI" id="CHEBI:29805"/>
        <dbReference type="ChEBI" id="CHEBI:43474"/>
        <dbReference type="ChEBI" id="CHEBI:58033"/>
        <dbReference type="EC" id="3.1.3.18"/>
    </reaction>
</comment>
<reference evidence="6" key="1">
    <citation type="journal article" date="2019" name="Int. J. Syst. Evol. Microbiol.">
        <title>The Global Catalogue of Microorganisms (GCM) 10K type strain sequencing project: providing services to taxonomists for standard genome sequencing and annotation.</title>
        <authorList>
            <consortium name="The Broad Institute Genomics Platform"/>
            <consortium name="The Broad Institute Genome Sequencing Center for Infectious Disease"/>
            <person name="Wu L."/>
            <person name="Ma J."/>
        </authorList>
    </citation>
    <scope>NUCLEOTIDE SEQUENCE [LARGE SCALE GENOMIC DNA]</scope>
    <source>
        <strain evidence="6">KCTC 23984</strain>
    </source>
</reference>
<dbReference type="NCBIfam" id="TIGR01549">
    <property type="entry name" value="HAD-SF-IA-v1"/>
    <property type="match status" value="1"/>
</dbReference>
<dbReference type="EMBL" id="JBHUOX010000007">
    <property type="protein sequence ID" value="MFD3000917.1"/>
    <property type="molecule type" value="Genomic_DNA"/>
</dbReference>
<sequence>MQHRQTPVVGWEGVKAVIFDVDGTLYDQSKLRKKMLFDLLSYYAKHPWRYKELSMLSEFRNERENRAGFGCPDLDNAQYTWCAEKRGYPVHKLKSIVQQWIFQRPIRYLAGCVYPGASELFKVLRQNNIRIAIYSDYPAHDKLMAMGLTADLLVSSTDPEINQLKPDPKGLLYAVDQLGLSAAECLFIGDRQEMDGECALRAGVPYLIIDKKPYSQFDFYSKLIDDITSKTQQYETQRIAF</sequence>
<dbReference type="InterPro" id="IPR050155">
    <property type="entry name" value="HAD-like_hydrolase_sf"/>
</dbReference>
<dbReference type="SUPFAM" id="SSF56784">
    <property type="entry name" value="HAD-like"/>
    <property type="match status" value="1"/>
</dbReference>
<protein>
    <recommendedName>
        <fullName evidence="4">phosphoglycolate phosphatase</fullName>
        <ecNumber evidence="4">3.1.3.18</ecNumber>
    </recommendedName>
</protein>
<dbReference type="PRINTS" id="PR00413">
    <property type="entry name" value="HADHALOGNASE"/>
</dbReference>
<evidence type="ECO:0000313" key="6">
    <source>
        <dbReference type="Proteomes" id="UP001597641"/>
    </source>
</evidence>
<dbReference type="InterPro" id="IPR023214">
    <property type="entry name" value="HAD_sf"/>
</dbReference>
<dbReference type="PANTHER" id="PTHR43434:SF1">
    <property type="entry name" value="PHOSPHOGLYCOLATE PHOSPHATASE"/>
    <property type="match status" value="1"/>
</dbReference>
<dbReference type="PANTHER" id="PTHR43434">
    <property type="entry name" value="PHOSPHOGLYCOLATE PHOSPHATASE"/>
    <property type="match status" value="1"/>
</dbReference>
<dbReference type="SFLD" id="SFLDS00003">
    <property type="entry name" value="Haloacid_Dehalogenase"/>
    <property type="match status" value="1"/>
</dbReference>
<evidence type="ECO:0000256" key="4">
    <source>
        <dbReference type="ARBA" id="ARBA00013078"/>
    </source>
</evidence>
<dbReference type="RefSeq" id="WP_377484457.1">
    <property type="nucleotide sequence ID" value="NZ_JBHUOX010000007.1"/>
</dbReference>
<dbReference type="EC" id="3.1.3.18" evidence="4"/>
<dbReference type="GO" id="GO:0016787">
    <property type="term" value="F:hydrolase activity"/>
    <property type="evidence" value="ECO:0007669"/>
    <property type="project" value="UniProtKB-KW"/>
</dbReference>
<dbReference type="SFLD" id="SFLDG01129">
    <property type="entry name" value="C1.5:_HAD__Beta-PGM__Phosphata"/>
    <property type="match status" value="1"/>
</dbReference>
<comment type="pathway">
    <text evidence="2">Organic acid metabolism; glycolate biosynthesis; glycolate from 2-phosphoglycolate: step 1/1.</text>
</comment>
<organism evidence="5 6">
    <name type="scientific">Pontibacter toksunensis</name>
    <dbReference type="NCBI Taxonomy" id="1332631"/>
    <lineage>
        <taxon>Bacteria</taxon>
        <taxon>Pseudomonadati</taxon>
        <taxon>Bacteroidota</taxon>
        <taxon>Cytophagia</taxon>
        <taxon>Cytophagales</taxon>
        <taxon>Hymenobacteraceae</taxon>
        <taxon>Pontibacter</taxon>
    </lineage>
</organism>